<dbReference type="GO" id="GO:0005737">
    <property type="term" value="C:cytoplasm"/>
    <property type="evidence" value="ECO:0007669"/>
    <property type="project" value="InterPro"/>
</dbReference>
<dbReference type="Pfam" id="PF08845">
    <property type="entry name" value="SymE_toxin"/>
    <property type="match status" value="1"/>
</dbReference>
<dbReference type="EMBL" id="BBLT01000007">
    <property type="protein sequence ID" value="GAL86401.1"/>
    <property type="molecule type" value="Genomic_DNA"/>
</dbReference>
<dbReference type="Proteomes" id="UP000030185">
    <property type="component" value="Unassembled WGS sequence"/>
</dbReference>
<gene>
    <name evidence="2" type="ORF">MYP_3630</name>
</gene>
<dbReference type="OrthoDB" id="9803936at2"/>
<dbReference type="RefSeq" id="WP_081990566.1">
    <property type="nucleotide sequence ID" value="NZ_BBLT01000007.1"/>
</dbReference>
<sequence length="71" mass="8445">MRAPEKKKTSKRPEVRRLKIQPGIRFNRWCRTTVPVIRLSGIWLNKLGFTPEQRITVTTMNKLLIIRLDED</sequence>
<reference evidence="2 3" key="1">
    <citation type="submission" date="2014-09" db="EMBL/GenBank/DDBJ databases">
        <title>Sporocytophaga myxococcoides PG-01 genome sequencing.</title>
        <authorList>
            <person name="Liu L."/>
            <person name="Gao P.J."/>
            <person name="Chen G.J."/>
            <person name="Wang L.S."/>
        </authorList>
    </citation>
    <scope>NUCLEOTIDE SEQUENCE [LARGE SCALE GENOMIC DNA]</scope>
    <source>
        <strain evidence="2 3">PG-01</strain>
    </source>
</reference>
<protein>
    <recommendedName>
        <fullName evidence="1">Toxin SymE-like domain-containing protein</fullName>
    </recommendedName>
</protein>
<comment type="caution">
    <text evidence="2">The sequence shown here is derived from an EMBL/GenBank/DDBJ whole genome shotgun (WGS) entry which is preliminary data.</text>
</comment>
<feature type="domain" description="Toxin SymE-like" evidence="1">
    <location>
        <begin position="33"/>
        <end position="67"/>
    </location>
</feature>
<keyword evidence="3" id="KW-1185">Reference proteome</keyword>
<organism evidence="2 3">
    <name type="scientific">Sporocytophaga myxococcoides</name>
    <dbReference type="NCBI Taxonomy" id="153721"/>
    <lineage>
        <taxon>Bacteria</taxon>
        <taxon>Pseudomonadati</taxon>
        <taxon>Bacteroidota</taxon>
        <taxon>Cytophagia</taxon>
        <taxon>Cytophagales</taxon>
        <taxon>Cytophagaceae</taxon>
        <taxon>Sporocytophaga</taxon>
    </lineage>
</organism>
<evidence type="ECO:0000313" key="2">
    <source>
        <dbReference type="EMBL" id="GAL86401.1"/>
    </source>
</evidence>
<dbReference type="GO" id="GO:0003723">
    <property type="term" value="F:RNA binding"/>
    <property type="evidence" value="ECO:0007669"/>
    <property type="project" value="InterPro"/>
</dbReference>
<dbReference type="InterPro" id="IPR014944">
    <property type="entry name" value="Toxin_SymE-like"/>
</dbReference>
<evidence type="ECO:0000259" key="1">
    <source>
        <dbReference type="Pfam" id="PF08845"/>
    </source>
</evidence>
<dbReference type="GO" id="GO:0016788">
    <property type="term" value="F:hydrolase activity, acting on ester bonds"/>
    <property type="evidence" value="ECO:0007669"/>
    <property type="project" value="InterPro"/>
</dbReference>
<name>A0A098LHE9_9BACT</name>
<evidence type="ECO:0000313" key="3">
    <source>
        <dbReference type="Proteomes" id="UP000030185"/>
    </source>
</evidence>
<proteinExistence type="predicted"/>
<dbReference type="GO" id="GO:0016070">
    <property type="term" value="P:RNA metabolic process"/>
    <property type="evidence" value="ECO:0007669"/>
    <property type="project" value="InterPro"/>
</dbReference>
<accession>A0A098LHE9</accession>
<dbReference type="AlphaFoldDB" id="A0A098LHE9"/>